<dbReference type="PANTHER" id="PTHR30055">
    <property type="entry name" value="HTH-TYPE TRANSCRIPTIONAL REGULATOR RUTR"/>
    <property type="match status" value="1"/>
</dbReference>
<evidence type="ECO:0000313" key="3">
    <source>
        <dbReference type="Proteomes" id="UP000249915"/>
    </source>
</evidence>
<dbReference type="InterPro" id="IPR041490">
    <property type="entry name" value="KstR2_TetR_C"/>
</dbReference>
<dbReference type="EMBL" id="MASW01000005">
    <property type="protein sequence ID" value="PXY22847.1"/>
    <property type="molecule type" value="Genomic_DNA"/>
</dbReference>
<dbReference type="GO" id="GO:0000976">
    <property type="term" value="F:transcription cis-regulatory region binding"/>
    <property type="evidence" value="ECO:0007669"/>
    <property type="project" value="TreeGrafter"/>
</dbReference>
<evidence type="ECO:0000256" key="1">
    <source>
        <dbReference type="ARBA" id="ARBA00023125"/>
    </source>
</evidence>
<dbReference type="InterPro" id="IPR050109">
    <property type="entry name" value="HTH-type_TetR-like_transc_reg"/>
</dbReference>
<dbReference type="Proteomes" id="UP000249915">
    <property type="component" value="Unassembled WGS sequence"/>
</dbReference>
<keyword evidence="1" id="KW-0238">DNA-binding</keyword>
<dbReference type="OrthoDB" id="1669699at2"/>
<protein>
    <submittedName>
        <fullName evidence="2">Uncharacterized protein</fullName>
    </submittedName>
</protein>
<dbReference type="Pfam" id="PF17932">
    <property type="entry name" value="TetR_C_24"/>
    <property type="match status" value="1"/>
</dbReference>
<organism evidence="2 3">
    <name type="scientific">Prauserella muralis</name>
    <dbReference type="NCBI Taxonomy" id="588067"/>
    <lineage>
        <taxon>Bacteria</taxon>
        <taxon>Bacillati</taxon>
        <taxon>Actinomycetota</taxon>
        <taxon>Actinomycetes</taxon>
        <taxon>Pseudonocardiales</taxon>
        <taxon>Pseudonocardiaceae</taxon>
        <taxon>Prauserella</taxon>
    </lineage>
</organism>
<gene>
    <name evidence="2" type="ORF">BAY60_24005</name>
</gene>
<dbReference type="GO" id="GO:0003700">
    <property type="term" value="F:DNA-binding transcription factor activity"/>
    <property type="evidence" value="ECO:0007669"/>
    <property type="project" value="TreeGrafter"/>
</dbReference>
<dbReference type="AlphaFoldDB" id="A0A2V4AQH7"/>
<dbReference type="PANTHER" id="PTHR30055:SF237">
    <property type="entry name" value="TRANSCRIPTIONAL REPRESSOR MCE3R"/>
    <property type="match status" value="1"/>
</dbReference>
<dbReference type="RefSeq" id="WP_112283457.1">
    <property type="nucleotide sequence ID" value="NZ_MASW01000005.1"/>
</dbReference>
<accession>A0A2V4AQH7</accession>
<dbReference type="Gene3D" id="1.10.10.60">
    <property type="entry name" value="Homeodomain-like"/>
    <property type="match status" value="1"/>
</dbReference>
<dbReference type="Gene3D" id="1.10.357.10">
    <property type="entry name" value="Tetracycline Repressor, domain 2"/>
    <property type="match status" value="1"/>
</dbReference>
<sequence>MPDELASKIVAAKSTKRATKQLIYEHALRLFATRSYAKTGLRDIAQAVGVEVASLYTHIDGKNALLFDLMDYGTRDLLQRLTSAIEDVGPDPLARLYALVREHVAVTCRRQNQTLVAFNEIRELNTQQRDKIIPLREEIENLYIAAVEDAIADGRMRPVNVRVTVYGILAMGRGVATWYRPDGPLTPEQVGSEYADQVLRGLLTTASLARFGDEPIELTDLLDTTRGEPGHRNP</sequence>
<dbReference type="InterPro" id="IPR036271">
    <property type="entry name" value="Tet_transcr_reg_TetR-rel_C_sf"/>
</dbReference>
<proteinExistence type="predicted"/>
<dbReference type="PRINTS" id="PR00455">
    <property type="entry name" value="HTHTETR"/>
</dbReference>
<dbReference type="SUPFAM" id="SSF48498">
    <property type="entry name" value="Tetracyclin repressor-like, C-terminal domain"/>
    <property type="match status" value="1"/>
</dbReference>
<name>A0A2V4AQH7_9PSEU</name>
<dbReference type="PROSITE" id="PS50977">
    <property type="entry name" value="HTH_TETR_2"/>
    <property type="match status" value="1"/>
</dbReference>
<dbReference type="Pfam" id="PF00440">
    <property type="entry name" value="TetR_N"/>
    <property type="match status" value="1"/>
</dbReference>
<evidence type="ECO:0000313" key="2">
    <source>
        <dbReference type="EMBL" id="PXY22847.1"/>
    </source>
</evidence>
<reference evidence="2 3" key="1">
    <citation type="submission" date="2016-07" db="EMBL/GenBank/DDBJ databases">
        <title>Draft genome sequence of Prauserella muralis DSM 45305, isolated from a mould-covered wall in an indoor environment.</title>
        <authorList>
            <person name="Ruckert C."/>
            <person name="Albersmeier A."/>
            <person name="Jiang C.-L."/>
            <person name="Jiang Y."/>
            <person name="Kalinowski J."/>
            <person name="Schneider O."/>
            <person name="Winkler A."/>
            <person name="Zotchev S.B."/>
        </authorList>
    </citation>
    <scope>NUCLEOTIDE SEQUENCE [LARGE SCALE GENOMIC DNA]</scope>
    <source>
        <strain evidence="2 3">DSM 45305</strain>
    </source>
</reference>
<comment type="caution">
    <text evidence="2">The sequence shown here is derived from an EMBL/GenBank/DDBJ whole genome shotgun (WGS) entry which is preliminary data.</text>
</comment>
<dbReference type="InterPro" id="IPR009057">
    <property type="entry name" value="Homeodomain-like_sf"/>
</dbReference>
<keyword evidence="3" id="KW-1185">Reference proteome</keyword>
<dbReference type="SUPFAM" id="SSF46689">
    <property type="entry name" value="Homeodomain-like"/>
    <property type="match status" value="1"/>
</dbReference>
<dbReference type="InterPro" id="IPR001647">
    <property type="entry name" value="HTH_TetR"/>
</dbReference>